<organism evidence="3 4">
    <name type="scientific">Dendrobium catenatum</name>
    <dbReference type="NCBI Taxonomy" id="906689"/>
    <lineage>
        <taxon>Eukaryota</taxon>
        <taxon>Viridiplantae</taxon>
        <taxon>Streptophyta</taxon>
        <taxon>Embryophyta</taxon>
        <taxon>Tracheophyta</taxon>
        <taxon>Spermatophyta</taxon>
        <taxon>Magnoliopsida</taxon>
        <taxon>Liliopsida</taxon>
        <taxon>Asparagales</taxon>
        <taxon>Orchidaceae</taxon>
        <taxon>Epidendroideae</taxon>
        <taxon>Malaxideae</taxon>
        <taxon>Dendrobiinae</taxon>
        <taxon>Dendrobium</taxon>
    </lineage>
</organism>
<dbReference type="PANTHER" id="PTHR32246">
    <property type="entry name" value="INGRESSION PROTEIN FIC1"/>
    <property type="match status" value="1"/>
</dbReference>
<dbReference type="SUPFAM" id="SSF49562">
    <property type="entry name" value="C2 domain (Calcium/lipid-binding domain, CaLB)"/>
    <property type="match status" value="1"/>
</dbReference>
<name>A0A2I0WNA4_9ASPA</name>
<dbReference type="PROSITE" id="PS50004">
    <property type="entry name" value="C2"/>
    <property type="match status" value="1"/>
</dbReference>
<keyword evidence="4" id="KW-1185">Reference proteome</keyword>
<dbReference type="InterPro" id="IPR044750">
    <property type="entry name" value="C2_SRC2/BAP"/>
</dbReference>
<dbReference type="SMART" id="SM00239">
    <property type="entry name" value="C2"/>
    <property type="match status" value="1"/>
</dbReference>
<dbReference type="InterPro" id="IPR035892">
    <property type="entry name" value="C2_domain_sf"/>
</dbReference>
<dbReference type="OrthoDB" id="67700at2759"/>
<accession>A0A2I0WNA4</accession>
<evidence type="ECO:0000259" key="2">
    <source>
        <dbReference type="PROSITE" id="PS50004"/>
    </source>
</evidence>
<evidence type="ECO:0000313" key="3">
    <source>
        <dbReference type="EMBL" id="PKU77126.1"/>
    </source>
</evidence>
<evidence type="ECO:0000313" key="4">
    <source>
        <dbReference type="Proteomes" id="UP000233837"/>
    </source>
</evidence>
<dbReference type="Pfam" id="PF00168">
    <property type="entry name" value="C2"/>
    <property type="match status" value="1"/>
</dbReference>
<dbReference type="PANTHER" id="PTHR32246:SF68">
    <property type="entry name" value="OS01G0853800 PROTEIN"/>
    <property type="match status" value="1"/>
</dbReference>
<dbReference type="EMBL" id="KZ502537">
    <property type="protein sequence ID" value="PKU77126.1"/>
    <property type="molecule type" value="Genomic_DNA"/>
</dbReference>
<dbReference type="Gene3D" id="2.60.40.150">
    <property type="entry name" value="C2 domain"/>
    <property type="match status" value="1"/>
</dbReference>
<dbReference type="AlphaFoldDB" id="A0A2I0WNA4"/>
<reference evidence="3 4" key="2">
    <citation type="journal article" date="2017" name="Nature">
        <title>The Apostasia genome and the evolution of orchids.</title>
        <authorList>
            <person name="Zhang G.Q."/>
            <person name="Liu K.W."/>
            <person name="Li Z."/>
            <person name="Lohaus R."/>
            <person name="Hsiao Y.Y."/>
            <person name="Niu S.C."/>
            <person name="Wang J.Y."/>
            <person name="Lin Y.C."/>
            <person name="Xu Q."/>
            <person name="Chen L.J."/>
            <person name="Yoshida K."/>
            <person name="Fujiwara S."/>
            <person name="Wang Z.W."/>
            <person name="Zhang Y.Q."/>
            <person name="Mitsuda N."/>
            <person name="Wang M."/>
            <person name="Liu G.H."/>
            <person name="Pecoraro L."/>
            <person name="Huang H.X."/>
            <person name="Xiao X.J."/>
            <person name="Lin M."/>
            <person name="Wu X.Y."/>
            <person name="Wu W.L."/>
            <person name="Chen Y.Y."/>
            <person name="Chang S.B."/>
            <person name="Sakamoto S."/>
            <person name="Ohme-Takagi M."/>
            <person name="Yagi M."/>
            <person name="Zeng S.J."/>
            <person name="Shen C.Y."/>
            <person name="Yeh C.M."/>
            <person name="Luo Y.B."/>
            <person name="Tsai W.C."/>
            <person name="Van de Peer Y."/>
            <person name="Liu Z.J."/>
        </authorList>
    </citation>
    <scope>NUCLEOTIDE SEQUENCE [LARGE SCALE GENOMIC DNA]</scope>
    <source>
        <tissue evidence="3">The whole plant</tissue>
    </source>
</reference>
<evidence type="ECO:0000256" key="1">
    <source>
        <dbReference type="SAM" id="MobiDB-lite"/>
    </source>
</evidence>
<gene>
    <name evidence="3" type="ORF">MA16_Dca001732</name>
</gene>
<feature type="compositionally biased region" description="Low complexity" evidence="1">
    <location>
        <begin position="221"/>
        <end position="240"/>
    </location>
</feature>
<feature type="region of interest" description="Disordered" evidence="1">
    <location>
        <begin position="221"/>
        <end position="263"/>
    </location>
</feature>
<dbReference type="InterPro" id="IPR000008">
    <property type="entry name" value="C2_dom"/>
</dbReference>
<dbReference type="GO" id="GO:0006952">
    <property type="term" value="P:defense response"/>
    <property type="evidence" value="ECO:0007669"/>
    <property type="project" value="InterPro"/>
</dbReference>
<dbReference type="Proteomes" id="UP000233837">
    <property type="component" value="Unassembled WGS sequence"/>
</dbReference>
<sequence length="319" mass="34824">MASTRPTSPATRPLEIEITVVSAKHLKNVNWRHGDLKPYAVAYIDPERRSATKSDDAGSTRPVWNERLVLPLPSPLHHDSPLILTLDIFHSKPSETPKPLVGTARSPLNDLMDLEDPSGTPTPILTLGLQRPSGRIQGKIRIKLAIRERPYAPEPNYSMPPPNIGYYYSAPPPPHRDYRSFTSPSPYNHPIPPPPSQYPYNNYSDPYSGYYSSASGYYSAPPAPAAAAPPARPPYYDRASGYGLGPSAPLDYSSATPYEQKQKGPNMGFGAGLAVGAVAGSLAGLALEEGLKHEEGKIAERVEGDLATREDYNDYRADY</sequence>
<dbReference type="CDD" id="cd04051">
    <property type="entry name" value="C2_SRC2_like"/>
    <property type="match status" value="1"/>
</dbReference>
<protein>
    <recommendedName>
        <fullName evidence="2">C2 domain-containing protein</fullName>
    </recommendedName>
</protein>
<feature type="domain" description="C2" evidence="2">
    <location>
        <begin position="1"/>
        <end position="121"/>
    </location>
</feature>
<reference evidence="3 4" key="1">
    <citation type="journal article" date="2016" name="Sci. Rep.">
        <title>The Dendrobium catenatum Lindl. genome sequence provides insights into polysaccharide synthase, floral development and adaptive evolution.</title>
        <authorList>
            <person name="Zhang G.Q."/>
            <person name="Xu Q."/>
            <person name="Bian C."/>
            <person name="Tsai W.C."/>
            <person name="Yeh C.M."/>
            <person name="Liu K.W."/>
            <person name="Yoshida K."/>
            <person name="Zhang L.S."/>
            <person name="Chang S.B."/>
            <person name="Chen F."/>
            <person name="Shi Y."/>
            <person name="Su Y.Y."/>
            <person name="Zhang Y.Q."/>
            <person name="Chen L.J."/>
            <person name="Yin Y."/>
            <person name="Lin M."/>
            <person name="Huang H."/>
            <person name="Deng H."/>
            <person name="Wang Z.W."/>
            <person name="Zhu S.L."/>
            <person name="Zhao X."/>
            <person name="Deng C."/>
            <person name="Niu S.C."/>
            <person name="Huang J."/>
            <person name="Wang M."/>
            <person name="Liu G.H."/>
            <person name="Yang H.J."/>
            <person name="Xiao X.J."/>
            <person name="Hsiao Y.Y."/>
            <person name="Wu W.L."/>
            <person name="Chen Y.Y."/>
            <person name="Mitsuda N."/>
            <person name="Ohme-Takagi M."/>
            <person name="Luo Y.B."/>
            <person name="Van de Peer Y."/>
            <person name="Liu Z.J."/>
        </authorList>
    </citation>
    <scope>NUCLEOTIDE SEQUENCE [LARGE SCALE GENOMIC DNA]</scope>
    <source>
        <tissue evidence="3">The whole plant</tissue>
    </source>
</reference>
<proteinExistence type="predicted"/>